<feature type="region of interest" description="Disordered" evidence="11">
    <location>
        <begin position="97"/>
        <end position="148"/>
    </location>
</feature>
<dbReference type="InterPro" id="IPR014014">
    <property type="entry name" value="RNA_helicase_DEAD_Q_motif"/>
</dbReference>
<feature type="region of interest" description="Disordered" evidence="11">
    <location>
        <begin position="597"/>
        <end position="624"/>
    </location>
</feature>
<feature type="compositionally biased region" description="Polar residues" evidence="11">
    <location>
        <begin position="40"/>
        <end position="53"/>
    </location>
</feature>
<dbReference type="EMBL" id="BDGG01000028">
    <property type="protein sequence ID" value="GAV09812.1"/>
    <property type="molecule type" value="Genomic_DNA"/>
</dbReference>
<dbReference type="STRING" id="947166.A0A1D1W8X9"/>
<dbReference type="EC" id="3.6.4.13" evidence="1"/>
<proteinExistence type="inferred from homology"/>
<dbReference type="InterPro" id="IPR027417">
    <property type="entry name" value="P-loop_NTPase"/>
</dbReference>
<feature type="compositionally biased region" description="Acidic residues" evidence="11">
    <location>
        <begin position="104"/>
        <end position="117"/>
    </location>
</feature>
<dbReference type="SMART" id="SM00487">
    <property type="entry name" value="DEXDc"/>
    <property type="match status" value="1"/>
</dbReference>
<evidence type="ECO:0000256" key="2">
    <source>
        <dbReference type="ARBA" id="ARBA00022741"/>
    </source>
</evidence>
<evidence type="ECO:0000256" key="11">
    <source>
        <dbReference type="SAM" id="MobiDB-lite"/>
    </source>
</evidence>
<keyword evidence="5" id="KW-0067">ATP-binding</keyword>
<sequence>MNASFRILTQGVSFKRPKNDGTADLSPPKRDEVAKKPPSGGNQLSRGKSTRGNLDNIFGSRVNKSKKDQAKEEYPEQSDLEEGVPADISAQCNASLSTQMEQDRQDDEADESSSEDDQPAKLQLFSGAEPSTDFTPAKRKRKKKVKKDADKLALIKQEKINHFRNLHNIHVTGEDIPEPVETFEELATRFQLNARLVENITKIGYQQPTPIQMQAIPLVLQGRNILASAPTGSGKTAAFLIPIIQSLKCFNNFGYRAVVVSPTRELAKQTFFETDRLTLGTGLRTHLLEDVPKFVKRAKKNRSSRFDILVTTPNRLVFLLSKKPAVVSLESVEWLVIDESDKLFEADKEGGFRDQLAVIYKACSSPKVRRLLFSATFAIEVEEWCKQHLDNLAEVSIGARNAATSAIDQRLVFVGTEDGKTSALRKILQEEYTPPVLIFVESKQRAKELFRELENDRFHVDVIHSDREQSERDLVVSSFRAGNIWTLIATEVLGRGIDFKGVNMVINYDFPLTSISYIHRIGRTGRAGQRGKAITFFTEADDVNLRSIASVMQRSGCEVPAFMLQLPKPSSSVRKQLKRNPKELRKKLKNRVKMKKLGKGIRKAKADTRFSATAKPKAATKTDS</sequence>
<dbReference type="Pfam" id="PF00271">
    <property type="entry name" value="Helicase_C"/>
    <property type="match status" value="1"/>
</dbReference>
<evidence type="ECO:0000259" key="14">
    <source>
        <dbReference type="PROSITE" id="PS51195"/>
    </source>
</evidence>
<keyword evidence="16" id="KW-1185">Reference proteome</keyword>
<dbReference type="PROSITE" id="PS51194">
    <property type="entry name" value="HELICASE_CTER"/>
    <property type="match status" value="1"/>
</dbReference>
<keyword evidence="6" id="KW-0694">RNA-binding</keyword>
<feature type="compositionally biased region" description="Basic residues" evidence="11">
    <location>
        <begin position="137"/>
        <end position="146"/>
    </location>
</feature>
<evidence type="ECO:0000256" key="3">
    <source>
        <dbReference type="ARBA" id="ARBA00022801"/>
    </source>
</evidence>
<evidence type="ECO:0000256" key="6">
    <source>
        <dbReference type="ARBA" id="ARBA00022884"/>
    </source>
</evidence>
<dbReference type="InterPro" id="IPR001650">
    <property type="entry name" value="Helicase_C-like"/>
</dbReference>
<evidence type="ECO:0000256" key="10">
    <source>
        <dbReference type="PROSITE-ProRule" id="PRU00552"/>
    </source>
</evidence>
<keyword evidence="4" id="KW-0347">Helicase</keyword>
<dbReference type="OrthoDB" id="360161at2759"/>
<evidence type="ECO:0000256" key="8">
    <source>
        <dbReference type="ARBA" id="ARBA00044533"/>
    </source>
</evidence>
<comment type="catalytic activity">
    <reaction evidence="9">
        <text>ATP + H2O = ADP + phosphate + H(+)</text>
        <dbReference type="Rhea" id="RHEA:13065"/>
        <dbReference type="ChEBI" id="CHEBI:15377"/>
        <dbReference type="ChEBI" id="CHEBI:15378"/>
        <dbReference type="ChEBI" id="CHEBI:30616"/>
        <dbReference type="ChEBI" id="CHEBI:43474"/>
        <dbReference type="ChEBI" id="CHEBI:456216"/>
        <dbReference type="EC" id="3.6.4.13"/>
    </reaction>
</comment>
<comment type="caution">
    <text evidence="15">The sequence shown here is derived from an EMBL/GenBank/DDBJ whole genome shotgun (WGS) entry which is preliminary data.</text>
</comment>
<dbReference type="SUPFAM" id="SSF52540">
    <property type="entry name" value="P-loop containing nucleoside triphosphate hydrolases"/>
    <property type="match status" value="1"/>
</dbReference>
<evidence type="ECO:0000256" key="7">
    <source>
        <dbReference type="ARBA" id="ARBA00024355"/>
    </source>
</evidence>
<feature type="domain" description="DEAD-box RNA helicase Q" evidence="14">
    <location>
        <begin position="185"/>
        <end position="213"/>
    </location>
</feature>
<evidence type="ECO:0000256" key="9">
    <source>
        <dbReference type="ARBA" id="ARBA00047984"/>
    </source>
</evidence>
<feature type="compositionally biased region" description="Acidic residues" evidence="11">
    <location>
        <begin position="75"/>
        <end position="84"/>
    </location>
</feature>
<dbReference type="PROSITE" id="PS51192">
    <property type="entry name" value="HELICASE_ATP_BIND_1"/>
    <property type="match status" value="1"/>
</dbReference>
<evidence type="ECO:0000256" key="1">
    <source>
        <dbReference type="ARBA" id="ARBA00012552"/>
    </source>
</evidence>
<dbReference type="Pfam" id="PF00270">
    <property type="entry name" value="DEAD"/>
    <property type="match status" value="1"/>
</dbReference>
<feature type="domain" description="Helicase ATP-binding" evidence="12">
    <location>
        <begin position="216"/>
        <end position="395"/>
    </location>
</feature>
<keyword evidence="2" id="KW-0547">Nucleotide-binding</keyword>
<dbReference type="Proteomes" id="UP000186922">
    <property type="component" value="Unassembled WGS sequence"/>
</dbReference>
<dbReference type="InterPro" id="IPR014001">
    <property type="entry name" value="Helicase_ATP-bd"/>
</dbReference>
<dbReference type="InterPro" id="IPR050079">
    <property type="entry name" value="DEAD_box_RNA_helicase"/>
</dbReference>
<protein>
    <recommendedName>
        <fullName evidence="8">Probable ATP-dependent RNA helicase DDX52</fullName>
        <ecNumber evidence="1">3.6.4.13</ecNumber>
    </recommendedName>
</protein>
<dbReference type="SMART" id="SM00490">
    <property type="entry name" value="HELICc"/>
    <property type="match status" value="1"/>
</dbReference>
<evidence type="ECO:0000313" key="15">
    <source>
        <dbReference type="EMBL" id="GAV09812.1"/>
    </source>
</evidence>
<evidence type="ECO:0000313" key="16">
    <source>
        <dbReference type="Proteomes" id="UP000186922"/>
    </source>
</evidence>
<dbReference type="CDD" id="cd17957">
    <property type="entry name" value="DEADc_DDX52"/>
    <property type="match status" value="1"/>
</dbReference>
<evidence type="ECO:0000256" key="5">
    <source>
        <dbReference type="ARBA" id="ARBA00022840"/>
    </source>
</evidence>
<dbReference type="GO" id="GO:0016787">
    <property type="term" value="F:hydrolase activity"/>
    <property type="evidence" value="ECO:0007669"/>
    <property type="project" value="UniProtKB-KW"/>
</dbReference>
<dbReference type="GO" id="GO:0005829">
    <property type="term" value="C:cytosol"/>
    <property type="evidence" value="ECO:0007669"/>
    <property type="project" value="TreeGrafter"/>
</dbReference>
<dbReference type="PROSITE" id="PS51195">
    <property type="entry name" value="Q_MOTIF"/>
    <property type="match status" value="1"/>
</dbReference>
<comment type="similarity">
    <text evidence="7">Belongs to the DEAD box helicase family. DDX52/ROK1 subfamily.</text>
</comment>
<feature type="compositionally biased region" description="Basic and acidic residues" evidence="11">
    <location>
        <begin position="17"/>
        <end position="35"/>
    </location>
</feature>
<dbReference type="AlphaFoldDB" id="A0A1D1W8X9"/>
<evidence type="ECO:0000259" key="13">
    <source>
        <dbReference type="PROSITE" id="PS51194"/>
    </source>
</evidence>
<feature type="short sequence motif" description="Q motif" evidence="10">
    <location>
        <begin position="185"/>
        <end position="213"/>
    </location>
</feature>
<feature type="region of interest" description="Disordered" evidence="11">
    <location>
        <begin position="1"/>
        <end position="85"/>
    </location>
</feature>
<dbReference type="PANTHER" id="PTHR47959:SF15">
    <property type="entry name" value="RNA HELICASE"/>
    <property type="match status" value="1"/>
</dbReference>
<reference evidence="15 16" key="1">
    <citation type="journal article" date="2016" name="Nat. Commun.">
        <title>Extremotolerant tardigrade genome and improved radiotolerance of human cultured cells by tardigrade-unique protein.</title>
        <authorList>
            <person name="Hashimoto T."/>
            <person name="Horikawa D.D."/>
            <person name="Saito Y."/>
            <person name="Kuwahara H."/>
            <person name="Kozuka-Hata H."/>
            <person name="Shin-I T."/>
            <person name="Minakuchi Y."/>
            <person name="Ohishi K."/>
            <person name="Motoyama A."/>
            <person name="Aizu T."/>
            <person name="Enomoto A."/>
            <person name="Kondo K."/>
            <person name="Tanaka S."/>
            <person name="Hara Y."/>
            <person name="Koshikawa S."/>
            <person name="Sagara H."/>
            <person name="Miura T."/>
            <person name="Yokobori S."/>
            <person name="Miyagawa K."/>
            <person name="Suzuki Y."/>
            <person name="Kubo T."/>
            <person name="Oyama M."/>
            <person name="Kohara Y."/>
            <person name="Fujiyama A."/>
            <person name="Arakawa K."/>
            <person name="Katayama T."/>
            <person name="Toyoda A."/>
            <person name="Kunieda T."/>
        </authorList>
    </citation>
    <scope>NUCLEOTIDE SEQUENCE [LARGE SCALE GENOMIC DNA]</scope>
    <source>
        <strain evidence="15 16">YOKOZUNA-1</strain>
    </source>
</reference>
<feature type="compositionally biased region" description="Low complexity" evidence="11">
    <location>
        <begin position="612"/>
        <end position="624"/>
    </location>
</feature>
<dbReference type="InterPro" id="IPR011545">
    <property type="entry name" value="DEAD/DEAH_box_helicase_dom"/>
</dbReference>
<name>A0A1D1W8X9_RAMVA</name>
<keyword evidence="3" id="KW-0378">Hydrolase</keyword>
<evidence type="ECO:0000256" key="4">
    <source>
        <dbReference type="ARBA" id="ARBA00022806"/>
    </source>
</evidence>
<dbReference type="GO" id="GO:0030490">
    <property type="term" value="P:maturation of SSU-rRNA"/>
    <property type="evidence" value="ECO:0007669"/>
    <property type="project" value="InterPro"/>
</dbReference>
<dbReference type="PANTHER" id="PTHR47959">
    <property type="entry name" value="ATP-DEPENDENT RNA HELICASE RHLE-RELATED"/>
    <property type="match status" value="1"/>
</dbReference>
<gene>
    <name evidence="15" type="primary">RvY_19293-1</name>
    <name evidence="15" type="synonym">RvY_19293.1</name>
    <name evidence="15" type="ORF">RvY_19293</name>
</gene>
<dbReference type="GO" id="GO:0003723">
    <property type="term" value="F:RNA binding"/>
    <property type="evidence" value="ECO:0007669"/>
    <property type="project" value="UniProtKB-KW"/>
</dbReference>
<dbReference type="GO" id="GO:0005524">
    <property type="term" value="F:ATP binding"/>
    <property type="evidence" value="ECO:0007669"/>
    <property type="project" value="UniProtKB-KW"/>
</dbReference>
<accession>A0A1D1W8X9</accession>
<dbReference type="Gene3D" id="3.40.50.300">
    <property type="entry name" value="P-loop containing nucleotide triphosphate hydrolases"/>
    <property type="match status" value="2"/>
</dbReference>
<dbReference type="GO" id="GO:0003724">
    <property type="term" value="F:RNA helicase activity"/>
    <property type="evidence" value="ECO:0007669"/>
    <property type="project" value="UniProtKB-EC"/>
</dbReference>
<feature type="compositionally biased region" description="Basic and acidic residues" evidence="11">
    <location>
        <begin position="65"/>
        <end position="74"/>
    </location>
</feature>
<evidence type="ECO:0000259" key="12">
    <source>
        <dbReference type="PROSITE" id="PS51192"/>
    </source>
</evidence>
<feature type="domain" description="Helicase C-terminal" evidence="13">
    <location>
        <begin position="406"/>
        <end position="567"/>
    </location>
</feature>
<dbReference type="CDD" id="cd18787">
    <property type="entry name" value="SF2_C_DEAD"/>
    <property type="match status" value="1"/>
</dbReference>
<organism evidence="15 16">
    <name type="scientific">Ramazzottius varieornatus</name>
    <name type="common">Water bear</name>
    <name type="synonym">Tardigrade</name>
    <dbReference type="NCBI Taxonomy" id="947166"/>
    <lineage>
        <taxon>Eukaryota</taxon>
        <taxon>Metazoa</taxon>
        <taxon>Ecdysozoa</taxon>
        <taxon>Tardigrada</taxon>
        <taxon>Eutardigrada</taxon>
        <taxon>Parachela</taxon>
        <taxon>Hypsibioidea</taxon>
        <taxon>Ramazzottiidae</taxon>
        <taxon>Ramazzottius</taxon>
    </lineage>
</organism>
<dbReference type="InterPro" id="IPR044764">
    <property type="entry name" value="DDX52/Rok1_DEADc"/>
</dbReference>